<feature type="domain" description="Histidine kinase" evidence="14">
    <location>
        <begin position="506"/>
        <end position="737"/>
    </location>
</feature>
<dbReference type="InterPro" id="IPR011006">
    <property type="entry name" value="CheY-like_superfamily"/>
</dbReference>
<keyword evidence="6" id="KW-0547">Nucleotide-binding</keyword>
<dbReference type="InterPro" id="IPR047347">
    <property type="entry name" value="YvaQ-like_sensor"/>
</dbReference>
<dbReference type="SUPFAM" id="SSF55781">
    <property type="entry name" value="GAF domain-like"/>
    <property type="match status" value="1"/>
</dbReference>
<feature type="transmembrane region" description="Helical" evidence="13">
    <location>
        <begin position="180"/>
        <end position="201"/>
    </location>
</feature>
<evidence type="ECO:0000256" key="12">
    <source>
        <dbReference type="SAM" id="Coils"/>
    </source>
</evidence>
<evidence type="ECO:0000256" key="11">
    <source>
        <dbReference type="PROSITE-ProRule" id="PRU00169"/>
    </source>
</evidence>
<dbReference type="InterPro" id="IPR005467">
    <property type="entry name" value="His_kinase_dom"/>
</dbReference>
<dbReference type="PROSITE" id="PS50110">
    <property type="entry name" value="RESPONSE_REGULATORY"/>
    <property type="match status" value="1"/>
</dbReference>
<keyword evidence="8" id="KW-0067">ATP-binding</keyword>
<keyword evidence="13" id="KW-1133">Transmembrane helix</keyword>
<keyword evidence="4 11" id="KW-0597">Phosphoprotein</keyword>
<dbReference type="GO" id="GO:0000155">
    <property type="term" value="F:phosphorelay sensor kinase activity"/>
    <property type="evidence" value="ECO:0007669"/>
    <property type="project" value="InterPro"/>
</dbReference>
<evidence type="ECO:0000256" key="7">
    <source>
        <dbReference type="ARBA" id="ARBA00022777"/>
    </source>
</evidence>
<keyword evidence="7 16" id="KW-0418">Kinase</keyword>
<dbReference type="InterPro" id="IPR029016">
    <property type="entry name" value="GAF-like_dom_sf"/>
</dbReference>
<dbReference type="EC" id="2.7.13.3" evidence="3"/>
<proteinExistence type="inferred from homology"/>
<dbReference type="CDD" id="cd17546">
    <property type="entry name" value="REC_hyHK_CKI1_RcsC-like"/>
    <property type="match status" value="1"/>
</dbReference>
<evidence type="ECO:0000256" key="9">
    <source>
        <dbReference type="ARBA" id="ARBA00023012"/>
    </source>
</evidence>
<evidence type="ECO:0000256" key="13">
    <source>
        <dbReference type="SAM" id="Phobius"/>
    </source>
</evidence>
<sequence length="906" mass="101851">MKIKTRLYVGFASVLMLMVILGGGALYVHLQQLHVNEVIKEKYEHVKLANFILAETNNTSRMLRDLLLGDISPEDPIIMDSRAQAYEAIDAYEQLSNSDEISELLTELRAINDIYTNAAETVIELVKNDEIEQATKVLIVDHRDDRVSLSYNSQLLASMEEEIMNEAIEESYTLYQRAYMMFWIVVIACFIGCLAITTWVVKTTTRGINRVSSVIAAVPRNPNEVLPRITDIPKDETKEIALAYNAMANVLDENMAHEKELKEKLHEENWIKTNIAEITTSYQGAQHLTKFAELIISKVTPMVGATYGVFYFIDEQDSVITQIATYAANENKINNDTIKMGEGLVGQCAKEKKIIDLESIPEGSLKVTSGLISASPRALMILPIEFEGRVIAVIELASFEDFTTLQKQLLVIVCNTIGVSINSIFGRMKIENLLDESQTLTEELQTQSEELQQQQEELQIINEKLEEQYYNSEEKTKELEKIKVDLEEKNRHVELSSKYKSEFLANMSHELRTPLNSMLILSEMLADNSEGNLTDDETEYAKTIFASGKDLLNLINDILDLSKIETGNIEIYPGEVYVDDLIATLKRQFTPVANQKGIDFSYEVAEGFPKSMITDDLRFKQVLKNLLSNAFKFTKAGSVFVKFDVYNDHSLHEHGAKSDMKLAISVTDTGIGIPKESQALIFEAFKQGDGTTTRMYGGTGLGLSISKEIVHLLGGYIEVESVVGKGSTFTVFLPFHYAKWQTNQVESEVAATVDHEIVERTSGYQLQEEASTYEDKSTTKEPLAGKSILLVDDDMRNVFSLTNALEKQKMKVVFAENGKEALEVLQTTPNVDLVLMDIMMPVMNGYEAMSEIRDIPEFETLPIIALTAKAMKSDREKCFASGASDYISKPVNMDQLLSLIRVWLHK</sequence>
<evidence type="ECO:0000259" key="14">
    <source>
        <dbReference type="PROSITE" id="PS50109"/>
    </source>
</evidence>
<dbReference type="FunFam" id="3.30.565.10:FF:000010">
    <property type="entry name" value="Sensor histidine kinase RcsC"/>
    <property type="match status" value="1"/>
</dbReference>
<dbReference type="PANTHER" id="PTHR45339">
    <property type="entry name" value="HYBRID SIGNAL TRANSDUCTION HISTIDINE KINASE J"/>
    <property type="match status" value="1"/>
</dbReference>
<dbReference type="SMART" id="SM00388">
    <property type="entry name" value="HisKA"/>
    <property type="match status" value="1"/>
</dbReference>
<dbReference type="Pfam" id="PF00072">
    <property type="entry name" value="Response_reg"/>
    <property type="match status" value="1"/>
</dbReference>
<dbReference type="GO" id="GO:0005524">
    <property type="term" value="F:ATP binding"/>
    <property type="evidence" value="ECO:0007669"/>
    <property type="project" value="UniProtKB-KW"/>
</dbReference>
<reference evidence="16 17" key="1">
    <citation type="submission" date="2017-04" db="EMBL/GenBank/DDBJ databases">
        <title>Bacillus krulwichiae AM31D Genome sequencing and assembly.</title>
        <authorList>
            <person name="Krulwich T.A."/>
            <person name="Anastor L."/>
            <person name="Ehrlich R."/>
            <person name="Ehrlich G.D."/>
            <person name="Janto B."/>
        </authorList>
    </citation>
    <scope>NUCLEOTIDE SEQUENCE [LARGE SCALE GENOMIC DNA]</scope>
    <source>
        <strain evidence="16 17">AM31D</strain>
    </source>
</reference>
<dbReference type="SUPFAM" id="SSF47384">
    <property type="entry name" value="Homodimeric domain of signal transducing histidine kinase"/>
    <property type="match status" value="1"/>
</dbReference>
<feature type="transmembrane region" description="Helical" evidence="13">
    <location>
        <begin position="7"/>
        <end position="30"/>
    </location>
</feature>
<dbReference type="CDD" id="cd16922">
    <property type="entry name" value="HATPase_EvgS-ArcB-TorS-like"/>
    <property type="match status" value="1"/>
</dbReference>
<dbReference type="Gene3D" id="6.10.340.10">
    <property type="match status" value="1"/>
</dbReference>
<dbReference type="CDD" id="cd19411">
    <property type="entry name" value="MCP2201-like_sensor"/>
    <property type="match status" value="1"/>
</dbReference>
<dbReference type="InterPro" id="IPR004358">
    <property type="entry name" value="Sig_transdc_His_kin-like_C"/>
</dbReference>
<dbReference type="PROSITE" id="PS50109">
    <property type="entry name" value="HIS_KIN"/>
    <property type="match status" value="1"/>
</dbReference>
<dbReference type="Pfam" id="PF00512">
    <property type="entry name" value="HisKA"/>
    <property type="match status" value="1"/>
</dbReference>
<evidence type="ECO:0000256" key="8">
    <source>
        <dbReference type="ARBA" id="ARBA00022840"/>
    </source>
</evidence>
<feature type="modified residue" description="4-aspartylphosphate" evidence="11">
    <location>
        <position position="837"/>
    </location>
</feature>
<evidence type="ECO:0000256" key="6">
    <source>
        <dbReference type="ARBA" id="ARBA00022741"/>
    </source>
</evidence>
<dbReference type="Pfam" id="PF02518">
    <property type="entry name" value="HATPase_c"/>
    <property type="match status" value="1"/>
</dbReference>
<dbReference type="KEGG" id="bkw:BkAM31D_16175"/>
<evidence type="ECO:0000313" key="17">
    <source>
        <dbReference type="Proteomes" id="UP000193006"/>
    </source>
</evidence>
<accession>A0A1X9MF42</accession>
<keyword evidence="12" id="KW-0175">Coiled coil</keyword>
<comment type="catalytic activity">
    <reaction evidence="1">
        <text>ATP + protein L-histidine = ADP + protein N-phospho-L-histidine.</text>
        <dbReference type="EC" id="2.7.13.3"/>
    </reaction>
</comment>
<dbReference type="InterPro" id="IPR036097">
    <property type="entry name" value="HisK_dim/P_sf"/>
</dbReference>
<dbReference type="Proteomes" id="UP000193006">
    <property type="component" value="Chromosome"/>
</dbReference>
<dbReference type="Pfam" id="PF13185">
    <property type="entry name" value="GAF_2"/>
    <property type="match status" value="1"/>
</dbReference>
<protein>
    <recommendedName>
        <fullName evidence="10">Circadian input-output histidine kinase CikA</fullName>
        <ecNumber evidence="3">2.7.13.3</ecNumber>
    </recommendedName>
</protein>
<dbReference type="Gene3D" id="3.30.565.10">
    <property type="entry name" value="Histidine kinase-like ATPase, C-terminal domain"/>
    <property type="match status" value="1"/>
</dbReference>
<evidence type="ECO:0000256" key="5">
    <source>
        <dbReference type="ARBA" id="ARBA00022679"/>
    </source>
</evidence>
<keyword evidence="5 16" id="KW-0808">Transferase</keyword>
<dbReference type="AlphaFoldDB" id="A0A1X9MF42"/>
<dbReference type="RefSeq" id="WP_066151020.1">
    <property type="nucleotide sequence ID" value="NZ_CP020814.1"/>
</dbReference>
<dbReference type="PANTHER" id="PTHR45339:SF1">
    <property type="entry name" value="HYBRID SIGNAL TRANSDUCTION HISTIDINE KINASE J"/>
    <property type="match status" value="1"/>
</dbReference>
<dbReference type="InterPro" id="IPR036890">
    <property type="entry name" value="HATPase_C_sf"/>
</dbReference>
<feature type="coiled-coil region" evidence="12">
    <location>
        <begin position="430"/>
        <end position="492"/>
    </location>
</feature>
<evidence type="ECO:0000259" key="15">
    <source>
        <dbReference type="PROSITE" id="PS50110"/>
    </source>
</evidence>
<keyword evidence="17" id="KW-1185">Reference proteome</keyword>
<dbReference type="SMART" id="SM00448">
    <property type="entry name" value="REC"/>
    <property type="match status" value="1"/>
</dbReference>
<dbReference type="InterPro" id="IPR001789">
    <property type="entry name" value="Sig_transdc_resp-reg_receiver"/>
</dbReference>
<dbReference type="STRING" id="199441.BkAM31D_16175"/>
<dbReference type="InterPro" id="IPR003594">
    <property type="entry name" value="HATPase_dom"/>
</dbReference>
<dbReference type="SMART" id="SM00387">
    <property type="entry name" value="HATPase_c"/>
    <property type="match status" value="1"/>
</dbReference>
<feature type="domain" description="Response regulatory" evidence="15">
    <location>
        <begin position="787"/>
        <end position="904"/>
    </location>
</feature>
<dbReference type="CDD" id="cd00082">
    <property type="entry name" value="HisKA"/>
    <property type="match status" value="1"/>
</dbReference>
<keyword evidence="9" id="KW-0902">Two-component regulatory system</keyword>
<organism evidence="16 17">
    <name type="scientific">Halalkalibacter krulwichiae</name>
    <dbReference type="NCBI Taxonomy" id="199441"/>
    <lineage>
        <taxon>Bacteria</taxon>
        <taxon>Bacillati</taxon>
        <taxon>Bacillota</taxon>
        <taxon>Bacilli</taxon>
        <taxon>Bacillales</taxon>
        <taxon>Bacillaceae</taxon>
        <taxon>Halalkalibacter</taxon>
    </lineage>
</organism>
<evidence type="ECO:0000256" key="4">
    <source>
        <dbReference type="ARBA" id="ARBA00022553"/>
    </source>
</evidence>
<gene>
    <name evidence="16" type="primary">luxQ_1</name>
    <name evidence="16" type="ORF">BkAM31D_16175</name>
</gene>
<name>A0A1X9MF42_9BACI</name>
<evidence type="ECO:0000256" key="3">
    <source>
        <dbReference type="ARBA" id="ARBA00012438"/>
    </source>
</evidence>
<dbReference type="PRINTS" id="PR00344">
    <property type="entry name" value="BCTRLSENSOR"/>
</dbReference>
<keyword evidence="13" id="KW-0812">Transmembrane</keyword>
<dbReference type="Gene3D" id="3.30.450.40">
    <property type="match status" value="1"/>
</dbReference>
<dbReference type="InterPro" id="IPR003661">
    <property type="entry name" value="HisK_dim/P_dom"/>
</dbReference>
<dbReference type="EMBL" id="CP020814">
    <property type="protein sequence ID" value="ARK31264.1"/>
    <property type="molecule type" value="Genomic_DNA"/>
</dbReference>
<dbReference type="SUPFAM" id="SSF52172">
    <property type="entry name" value="CheY-like"/>
    <property type="match status" value="1"/>
</dbReference>
<evidence type="ECO:0000256" key="1">
    <source>
        <dbReference type="ARBA" id="ARBA00000085"/>
    </source>
</evidence>
<comment type="similarity">
    <text evidence="2">In the N-terminal section; belongs to the phytochrome family.</text>
</comment>
<dbReference type="Gene3D" id="1.10.287.130">
    <property type="match status" value="1"/>
</dbReference>
<evidence type="ECO:0000256" key="10">
    <source>
        <dbReference type="ARBA" id="ARBA00074306"/>
    </source>
</evidence>
<dbReference type="Gene3D" id="3.40.50.2300">
    <property type="match status" value="1"/>
</dbReference>
<keyword evidence="13" id="KW-0472">Membrane</keyword>
<evidence type="ECO:0000256" key="2">
    <source>
        <dbReference type="ARBA" id="ARBA00006402"/>
    </source>
</evidence>
<evidence type="ECO:0000313" key="16">
    <source>
        <dbReference type="EMBL" id="ARK31264.1"/>
    </source>
</evidence>
<dbReference type="InterPro" id="IPR003018">
    <property type="entry name" value="GAF"/>
</dbReference>
<dbReference type="SUPFAM" id="SSF55874">
    <property type="entry name" value="ATPase domain of HSP90 chaperone/DNA topoisomerase II/histidine kinase"/>
    <property type="match status" value="1"/>
</dbReference>